<evidence type="ECO:0000256" key="1">
    <source>
        <dbReference type="ARBA" id="ARBA00022801"/>
    </source>
</evidence>
<comment type="caution">
    <text evidence="4">The sequence shown here is derived from an EMBL/GenBank/DDBJ whole genome shotgun (WGS) entry which is preliminary data.</text>
</comment>
<evidence type="ECO:0000313" key="4">
    <source>
        <dbReference type="EMBL" id="TDK58197.1"/>
    </source>
</evidence>
<reference evidence="4 5" key="1">
    <citation type="submission" date="2019-03" db="EMBL/GenBank/DDBJ databases">
        <title>Bacillus niacini sp. nov. a Nicotinate-Metabolizing Mesophile Isolated from Soil.</title>
        <authorList>
            <person name="Zhang G."/>
        </authorList>
    </citation>
    <scope>NUCLEOTIDE SEQUENCE [LARGE SCALE GENOMIC DNA]</scope>
    <source>
        <strain evidence="4 5">WN066</strain>
    </source>
</reference>
<dbReference type="RefSeq" id="WP_133338778.1">
    <property type="nucleotide sequence ID" value="NZ_JAVGVR010000001.1"/>
</dbReference>
<evidence type="ECO:0000259" key="2">
    <source>
        <dbReference type="Pfam" id="PF20434"/>
    </source>
</evidence>
<reference evidence="3" key="2">
    <citation type="submission" date="2023-08" db="EMBL/GenBank/DDBJ databases">
        <title>Nitrogen cycling bacteria in agricultural field soils.</title>
        <authorList>
            <person name="Jang J."/>
        </authorList>
    </citation>
    <scope>NUCLEOTIDE SEQUENCE</scope>
    <source>
        <strain evidence="3">PS3-36</strain>
    </source>
</reference>
<dbReference type="AlphaFoldDB" id="A0A4R5VKA0"/>
<dbReference type="Proteomes" id="UP001178888">
    <property type="component" value="Unassembled WGS sequence"/>
</dbReference>
<keyword evidence="1 4" id="KW-0378">Hydrolase</keyword>
<accession>A0A4R5VKA0</accession>
<dbReference type="InterPro" id="IPR029058">
    <property type="entry name" value="AB_hydrolase_fold"/>
</dbReference>
<evidence type="ECO:0000313" key="6">
    <source>
        <dbReference type="Proteomes" id="UP001178888"/>
    </source>
</evidence>
<feature type="domain" description="BD-FAE-like" evidence="2">
    <location>
        <begin position="33"/>
        <end position="236"/>
    </location>
</feature>
<sequence length="280" mass="30933">MGNTTKMDNEITKKMRIAYAEDEWQFGDLRIPKGPGPHPVAIVIHGGFWKSIFESDLMDDVAEDLTNSGLATWNIEYRRVGNVGGSYPGTLQDVASATDFLRTIAEQFNLDLTNVITVGHSAGGHLALWLAGRHRLSMGSILKTSNDPLLLKGVVSLGGIIDLELMSNLIQYKQRMVKKVKIENPVTDLVGGTPNEVPERYREVSPVHLLPLNVPQVLIHGDLDVNVPFKLSALYKELAEQAGDQVKMITLSNVEHFEITDPKSPVWTTITEQIKELIGS</sequence>
<proteinExistence type="predicted"/>
<dbReference type="EMBL" id="SMYO01000016">
    <property type="protein sequence ID" value="TDK58197.1"/>
    <property type="molecule type" value="Genomic_DNA"/>
</dbReference>
<gene>
    <name evidence="4" type="ORF">E2K98_24285</name>
    <name evidence="3" type="ORF">RCG21_21540</name>
</gene>
<dbReference type="GO" id="GO:0016787">
    <property type="term" value="F:hydrolase activity"/>
    <property type="evidence" value="ECO:0007669"/>
    <property type="project" value="UniProtKB-KW"/>
</dbReference>
<dbReference type="Pfam" id="PF20434">
    <property type="entry name" value="BD-FAE"/>
    <property type="match status" value="1"/>
</dbReference>
<dbReference type="InterPro" id="IPR049492">
    <property type="entry name" value="BD-FAE-like_dom"/>
</dbReference>
<dbReference type="Proteomes" id="UP000295132">
    <property type="component" value="Unassembled WGS sequence"/>
</dbReference>
<organism evidence="4 5">
    <name type="scientific">Bacillus salipaludis</name>
    <dbReference type="NCBI Taxonomy" id="2547811"/>
    <lineage>
        <taxon>Bacteria</taxon>
        <taxon>Bacillati</taxon>
        <taxon>Bacillota</taxon>
        <taxon>Bacilli</taxon>
        <taxon>Bacillales</taxon>
        <taxon>Bacillaceae</taxon>
        <taxon>Bacillus</taxon>
    </lineage>
</organism>
<keyword evidence="6" id="KW-1185">Reference proteome</keyword>
<evidence type="ECO:0000313" key="5">
    <source>
        <dbReference type="Proteomes" id="UP000295132"/>
    </source>
</evidence>
<protein>
    <submittedName>
        <fullName evidence="4">Alpha/beta hydrolase</fullName>
    </submittedName>
</protein>
<dbReference type="PANTHER" id="PTHR48081">
    <property type="entry name" value="AB HYDROLASE SUPERFAMILY PROTEIN C4A8.06C"/>
    <property type="match status" value="1"/>
</dbReference>
<name>A0A4R5VKA0_9BACI</name>
<evidence type="ECO:0000313" key="3">
    <source>
        <dbReference type="EMBL" id="MDQ6598902.1"/>
    </source>
</evidence>
<dbReference type="Gene3D" id="3.40.50.1820">
    <property type="entry name" value="alpha/beta hydrolase"/>
    <property type="match status" value="1"/>
</dbReference>
<dbReference type="InterPro" id="IPR050300">
    <property type="entry name" value="GDXG_lipolytic_enzyme"/>
</dbReference>
<dbReference type="EMBL" id="JAVGVR010000001">
    <property type="protein sequence ID" value="MDQ6598902.1"/>
    <property type="molecule type" value="Genomic_DNA"/>
</dbReference>
<dbReference type="SUPFAM" id="SSF53474">
    <property type="entry name" value="alpha/beta-Hydrolases"/>
    <property type="match status" value="1"/>
</dbReference>